<keyword evidence="4" id="KW-0732">Signal</keyword>
<dbReference type="GO" id="GO:0030246">
    <property type="term" value="F:carbohydrate binding"/>
    <property type="evidence" value="ECO:0007669"/>
    <property type="project" value="InterPro"/>
</dbReference>
<dbReference type="Proteomes" id="UP000295124">
    <property type="component" value="Unassembled WGS sequence"/>
</dbReference>
<dbReference type="PANTHER" id="PTHR13460">
    <property type="match status" value="1"/>
</dbReference>
<dbReference type="AlphaFoldDB" id="A0A4R4ZGU8"/>
<comment type="similarity">
    <text evidence="2">Belongs to the malectin family.</text>
</comment>
<keyword evidence="13" id="KW-1185">Reference proteome</keyword>
<feature type="domain" description="Malectin" evidence="11">
    <location>
        <begin position="124"/>
        <end position="226"/>
    </location>
</feature>
<dbReference type="OrthoDB" id="9802683at2"/>
<keyword evidence="9" id="KW-0119">Carbohydrate metabolism</keyword>
<evidence type="ECO:0000259" key="11">
    <source>
        <dbReference type="Pfam" id="PF11721"/>
    </source>
</evidence>
<evidence type="ECO:0000256" key="7">
    <source>
        <dbReference type="ARBA" id="ARBA00023136"/>
    </source>
</evidence>
<keyword evidence="5" id="KW-0256">Endoplasmic reticulum</keyword>
<evidence type="ECO:0000256" key="9">
    <source>
        <dbReference type="ARBA" id="ARBA00023277"/>
    </source>
</evidence>
<feature type="region of interest" description="Disordered" evidence="10">
    <location>
        <begin position="1"/>
        <end position="23"/>
    </location>
</feature>
<sequence>MLPQVPQGSGSGTGTAFSGNVPPASVPDAQYPLAVPTRHRRVPSMFTPLRTALASLAVLSAALLGTGVAHADAPISIDTGGVGEGVFVADRFGDGNGLTDTKPANRVGLANWRTTHPVPASVMSNARYLENSYTVPGLTPGASYEVRLYFMEWYFKVPGQRVFDVAVNGTKVLTNFDILQTVRDLGGDGGAAFGIEKYFTVTADADGVLKIDFLRGSADQPLINALAVVPAA</sequence>
<dbReference type="CDD" id="cd00063">
    <property type="entry name" value="FN3"/>
    <property type="match status" value="1"/>
</dbReference>
<evidence type="ECO:0000256" key="4">
    <source>
        <dbReference type="ARBA" id="ARBA00022729"/>
    </source>
</evidence>
<evidence type="ECO:0000313" key="13">
    <source>
        <dbReference type="Proteomes" id="UP000295124"/>
    </source>
</evidence>
<comment type="subcellular location">
    <subcellularLocation>
        <location evidence="1">Endoplasmic reticulum membrane</location>
        <topology evidence="1">Single-pass type I membrane protein</topology>
    </subcellularLocation>
</comment>
<organism evidence="12 13">
    <name type="scientific">Kribbella antibiotica</name>
    <dbReference type="NCBI Taxonomy" id="190195"/>
    <lineage>
        <taxon>Bacteria</taxon>
        <taxon>Bacillati</taxon>
        <taxon>Actinomycetota</taxon>
        <taxon>Actinomycetes</taxon>
        <taxon>Propionibacteriales</taxon>
        <taxon>Kribbellaceae</taxon>
        <taxon>Kribbella</taxon>
    </lineage>
</organism>
<evidence type="ECO:0000256" key="3">
    <source>
        <dbReference type="ARBA" id="ARBA00022692"/>
    </source>
</evidence>
<keyword evidence="8" id="KW-0325">Glycoprotein</keyword>
<dbReference type="EMBL" id="SMKX01000064">
    <property type="protein sequence ID" value="TDD57841.1"/>
    <property type="molecule type" value="Genomic_DNA"/>
</dbReference>
<dbReference type="InterPro" id="IPR039155">
    <property type="entry name" value="MLEC"/>
</dbReference>
<gene>
    <name evidence="12" type="ORF">E1263_21780</name>
</gene>
<evidence type="ECO:0000256" key="2">
    <source>
        <dbReference type="ARBA" id="ARBA00009141"/>
    </source>
</evidence>
<evidence type="ECO:0000256" key="8">
    <source>
        <dbReference type="ARBA" id="ARBA00023180"/>
    </source>
</evidence>
<evidence type="ECO:0000256" key="10">
    <source>
        <dbReference type="SAM" id="MobiDB-lite"/>
    </source>
</evidence>
<dbReference type="InterPro" id="IPR021720">
    <property type="entry name" value="Malectin_dom"/>
</dbReference>
<dbReference type="InterPro" id="IPR003961">
    <property type="entry name" value="FN3_dom"/>
</dbReference>
<keyword evidence="7" id="KW-0472">Membrane</keyword>
<evidence type="ECO:0000256" key="6">
    <source>
        <dbReference type="ARBA" id="ARBA00022989"/>
    </source>
</evidence>
<proteinExistence type="inferred from homology"/>
<name>A0A4R4ZGU8_9ACTN</name>
<protein>
    <recommendedName>
        <fullName evidence="11">Malectin domain-containing protein</fullName>
    </recommendedName>
</protein>
<keyword evidence="3" id="KW-0812">Transmembrane</keyword>
<dbReference type="Pfam" id="PF11721">
    <property type="entry name" value="Malectin"/>
    <property type="match status" value="1"/>
</dbReference>
<reference evidence="12 13" key="1">
    <citation type="submission" date="2019-03" db="EMBL/GenBank/DDBJ databases">
        <title>Draft genome sequences of novel Actinobacteria.</title>
        <authorList>
            <person name="Sahin N."/>
            <person name="Ay H."/>
            <person name="Saygin H."/>
        </authorList>
    </citation>
    <scope>NUCLEOTIDE SEQUENCE [LARGE SCALE GENOMIC DNA]</scope>
    <source>
        <strain evidence="12 13">JCM 13523</strain>
    </source>
</reference>
<evidence type="ECO:0000256" key="1">
    <source>
        <dbReference type="ARBA" id="ARBA00004115"/>
    </source>
</evidence>
<evidence type="ECO:0000256" key="5">
    <source>
        <dbReference type="ARBA" id="ARBA00022824"/>
    </source>
</evidence>
<dbReference type="Gene3D" id="2.60.120.430">
    <property type="entry name" value="Galactose-binding lectin"/>
    <property type="match status" value="1"/>
</dbReference>
<keyword evidence="6" id="KW-1133">Transmembrane helix</keyword>
<comment type="caution">
    <text evidence="12">The sequence shown here is derived from an EMBL/GenBank/DDBJ whole genome shotgun (WGS) entry which is preliminary data.</text>
</comment>
<accession>A0A4R4ZGU8</accession>
<dbReference type="PANTHER" id="PTHR13460:SF0">
    <property type="entry name" value="MALECTIN"/>
    <property type="match status" value="1"/>
</dbReference>
<evidence type="ECO:0000313" key="12">
    <source>
        <dbReference type="EMBL" id="TDD57841.1"/>
    </source>
</evidence>
<dbReference type="GO" id="GO:0016020">
    <property type="term" value="C:membrane"/>
    <property type="evidence" value="ECO:0007669"/>
    <property type="project" value="TreeGrafter"/>
</dbReference>